<dbReference type="Proteomes" id="UP001243846">
    <property type="component" value="Unassembled WGS sequence"/>
</dbReference>
<evidence type="ECO:0000313" key="2">
    <source>
        <dbReference type="Proteomes" id="UP001243846"/>
    </source>
</evidence>
<sequence>MSALPLAESILMVADGMSTKPADMKLAERYLADEAPLMGVVLNKAEK</sequence>
<name>A0ABT8D8S8_9RHOB</name>
<proteinExistence type="predicted"/>
<organism evidence="1 2">
    <name type="scientific">Paracoccus cavernae</name>
    <dbReference type="NCBI Taxonomy" id="1571207"/>
    <lineage>
        <taxon>Bacteria</taxon>
        <taxon>Pseudomonadati</taxon>
        <taxon>Pseudomonadota</taxon>
        <taxon>Alphaproteobacteria</taxon>
        <taxon>Rhodobacterales</taxon>
        <taxon>Paracoccaceae</taxon>
        <taxon>Paracoccus</taxon>
    </lineage>
</organism>
<accession>A0ABT8D8S8</accession>
<protein>
    <submittedName>
        <fullName evidence="1">Uncharacterized protein</fullName>
    </submittedName>
</protein>
<reference evidence="2" key="1">
    <citation type="journal article" date="2019" name="Int. J. Syst. Evol. Microbiol.">
        <title>The Global Catalogue of Microorganisms (GCM) 10K type strain sequencing project: providing services to taxonomists for standard genome sequencing and annotation.</title>
        <authorList>
            <consortium name="The Broad Institute Genomics Platform"/>
            <consortium name="The Broad Institute Genome Sequencing Center for Infectious Disease"/>
            <person name="Wu L."/>
            <person name="Ma J."/>
        </authorList>
    </citation>
    <scope>NUCLEOTIDE SEQUENCE [LARGE SCALE GENOMIC DNA]</scope>
    <source>
        <strain evidence="2">CECT 8482</strain>
    </source>
</reference>
<gene>
    <name evidence="1" type="ORF">QWZ10_18035</name>
</gene>
<keyword evidence="2" id="KW-1185">Reference proteome</keyword>
<evidence type="ECO:0000313" key="1">
    <source>
        <dbReference type="EMBL" id="MDN3713162.1"/>
    </source>
</evidence>
<comment type="caution">
    <text evidence="1">The sequence shown here is derived from an EMBL/GenBank/DDBJ whole genome shotgun (WGS) entry which is preliminary data.</text>
</comment>
<dbReference type="EMBL" id="JAUFRC010000001">
    <property type="protein sequence ID" value="MDN3713162.1"/>
    <property type="molecule type" value="Genomic_DNA"/>
</dbReference>